<protein>
    <submittedName>
        <fullName evidence="2">NUDIX hydrolase</fullName>
        <ecNumber evidence="2">3.6.-.-</ecNumber>
    </submittedName>
</protein>
<evidence type="ECO:0000313" key="3">
    <source>
        <dbReference type="Proteomes" id="UP001595829"/>
    </source>
</evidence>
<sequence length="135" mass="14333">MGCSELLYSIKATPCSGPRAPALRPPPAPVCAPLAVGPASPGAQQPYLDALRREVAEETGLTVASIGDYLGHFDYHSGSGRSTRQFNFTATVTENEGTVKLTEHDARIWADKDQQAQVSSAIQAVLATCHRSRPA</sequence>
<gene>
    <name evidence="2" type="ORF">ACFPM3_22295</name>
</gene>
<dbReference type="CDD" id="cd02883">
    <property type="entry name" value="NUDIX_Hydrolase"/>
    <property type="match status" value="1"/>
</dbReference>
<name>A0ABV9XJH8_9ACTN</name>
<dbReference type="Pfam" id="PF00293">
    <property type="entry name" value="NUDIX"/>
    <property type="match status" value="1"/>
</dbReference>
<accession>A0ABV9XJH8</accession>
<dbReference type="EMBL" id="JBHSJD010000017">
    <property type="protein sequence ID" value="MFC5024858.1"/>
    <property type="molecule type" value="Genomic_DNA"/>
</dbReference>
<organism evidence="2 3">
    <name type="scientific">Streptomyces coeruleoprunus</name>
    <dbReference type="NCBI Taxonomy" id="285563"/>
    <lineage>
        <taxon>Bacteria</taxon>
        <taxon>Bacillati</taxon>
        <taxon>Actinomycetota</taxon>
        <taxon>Actinomycetes</taxon>
        <taxon>Kitasatosporales</taxon>
        <taxon>Streptomycetaceae</taxon>
        <taxon>Streptomyces</taxon>
    </lineage>
</organism>
<evidence type="ECO:0000259" key="1">
    <source>
        <dbReference type="Pfam" id="PF00293"/>
    </source>
</evidence>
<dbReference type="Proteomes" id="UP001595829">
    <property type="component" value="Unassembled WGS sequence"/>
</dbReference>
<comment type="caution">
    <text evidence="2">The sequence shown here is derived from an EMBL/GenBank/DDBJ whole genome shotgun (WGS) entry which is preliminary data.</text>
</comment>
<reference evidence="3" key="1">
    <citation type="journal article" date="2019" name="Int. J. Syst. Evol. Microbiol.">
        <title>The Global Catalogue of Microorganisms (GCM) 10K type strain sequencing project: providing services to taxonomists for standard genome sequencing and annotation.</title>
        <authorList>
            <consortium name="The Broad Institute Genomics Platform"/>
            <consortium name="The Broad Institute Genome Sequencing Center for Infectious Disease"/>
            <person name="Wu L."/>
            <person name="Ma J."/>
        </authorList>
    </citation>
    <scope>NUCLEOTIDE SEQUENCE [LARGE SCALE GENOMIC DNA]</scope>
    <source>
        <strain evidence="3">CGMCC 4.1648</strain>
    </source>
</reference>
<feature type="domain" description="Nudix hydrolase" evidence="1">
    <location>
        <begin position="47"/>
        <end position="111"/>
    </location>
</feature>
<dbReference type="RefSeq" id="WP_380839834.1">
    <property type="nucleotide sequence ID" value="NZ_JBHMCZ010000003.1"/>
</dbReference>
<keyword evidence="3" id="KW-1185">Reference proteome</keyword>
<dbReference type="Gene3D" id="3.90.79.10">
    <property type="entry name" value="Nucleoside Triphosphate Pyrophosphohydrolase"/>
    <property type="match status" value="1"/>
</dbReference>
<dbReference type="InterPro" id="IPR000086">
    <property type="entry name" value="NUDIX_hydrolase_dom"/>
</dbReference>
<proteinExistence type="predicted"/>
<dbReference type="SUPFAM" id="SSF55811">
    <property type="entry name" value="Nudix"/>
    <property type="match status" value="1"/>
</dbReference>
<dbReference type="InterPro" id="IPR015797">
    <property type="entry name" value="NUDIX_hydrolase-like_dom_sf"/>
</dbReference>
<dbReference type="GO" id="GO:0016787">
    <property type="term" value="F:hydrolase activity"/>
    <property type="evidence" value="ECO:0007669"/>
    <property type="project" value="UniProtKB-KW"/>
</dbReference>
<keyword evidence="2" id="KW-0378">Hydrolase</keyword>
<evidence type="ECO:0000313" key="2">
    <source>
        <dbReference type="EMBL" id="MFC5024858.1"/>
    </source>
</evidence>
<dbReference type="EC" id="3.6.-.-" evidence="2"/>